<dbReference type="Proteomes" id="UP000294855">
    <property type="component" value="Unassembled WGS sequence"/>
</dbReference>
<dbReference type="EMBL" id="SNYS01000008">
    <property type="protein sequence ID" value="TDQ68910.1"/>
    <property type="molecule type" value="Genomic_DNA"/>
</dbReference>
<gene>
    <name evidence="1" type="ORF">C7391_1110</name>
</gene>
<sequence>MIDLTNAFSLTTVNNLSLFHGTDREHVRNIVSGGFLPSTSEIYLGEGVYFFDGECFSILWKFQRDECLAKPIKTLLGEEDLTEDELNQLLAVFLEKYAVLSVKMDNLNMLDMDNFKHKEMFDIIYEEFYKKSSLESIFETSIYNTMFVKMGLNNMFDGVILTTNLYKLTDNEPFKDYAPQAIIPYRIYCIKKLDKIATVCECSLDEIHIDTSLRLMVLRRIMALKKIRALKRIQASLKIRALRRKQ</sequence>
<protein>
    <submittedName>
        <fullName evidence="1">Uncharacterized protein</fullName>
    </submittedName>
</protein>
<dbReference type="RefSeq" id="WP_133517553.1">
    <property type="nucleotide sequence ID" value="NZ_JAHDUW010000003.1"/>
</dbReference>
<organism evidence="1 2">
    <name type="scientific">Methanimicrococcus blatticola</name>
    <dbReference type="NCBI Taxonomy" id="91560"/>
    <lineage>
        <taxon>Archaea</taxon>
        <taxon>Methanobacteriati</taxon>
        <taxon>Methanobacteriota</taxon>
        <taxon>Stenosarchaea group</taxon>
        <taxon>Methanomicrobia</taxon>
        <taxon>Methanosarcinales</taxon>
        <taxon>Methanosarcinaceae</taxon>
        <taxon>Methanimicrococcus</taxon>
    </lineage>
</organism>
<dbReference type="Gene3D" id="3.90.228.10">
    <property type="match status" value="1"/>
</dbReference>
<keyword evidence="2" id="KW-1185">Reference proteome</keyword>
<dbReference type="AlphaFoldDB" id="A0A484F6F1"/>
<proteinExistence type="predicted"/>
<comment type="caution">
    <text evidence="1">The sequence shown here is derived from an EMBL/GenBank/DDBJ whole genome shotgun (WGS) entry which is preliminary data.</text>
</comment>
<evidence type="ECO:0000313" key="1">
    <source>
        <dbReference type="EMBL" id="TDQ68910.1"/>
    </source>
</evidence>
<reference evidence="1 2" key="1">
    <citation type="submission" date="2019-03" db="EMBL/GenBank/DDBJ databases">
        <title>Genomic Encyclopedia of Type Strains, Phase IV (KMG-IV): sequencing the most valuable type-strain genomes for metagenomic binning, comparative biology and taxonomic classification.</title>
        <authorList>
            <person name="Goeker M."/>
        </authorList>
    </citation>
    <scope>NUCLEOTIDE SEQUENCE [LARGE SCALE GENOMIC DNA]</scope>
    <source>
        <strain evidence="1 2">DSM 13328</strain>
    </source>
</reference>
<dbReference type="SUPFAM" id="SSF56399">
    <property type="entry name" value="ADP-ribosylation"/>
    <property type="match status" value="1"/>
</dbReference>
<evidence type="ECO:0000313" key="2">
    <source>
        <dbReference type="Proteomes" id="UP000294855"/>
    </source>
</evidence>
<name>A0A484F6F1_9EURY</name>
<accession>A0A484F6F1</accession>